<dbReference type="InterPro" id="IPR005122">
    <property type="entry name" value="Uracil-DNA_glycosylase-like"/>
</dbReference>
<dbReference type="SMART" id="SM00987">
    <property type="entry name" value="UreE_C"/>
    <property type="match status" value="1"/>
</dbReference>
<dbReference type="PANTHER" id="PTHR42160">
    <property type="entry name" value="URACIL-DNA GLYCOSYLASE SUPERFAMILY PROTEIN"/>
    <property type="match status" value="1"/>
</dbReference>
<dbReference type="EMBL" id="CP018076">
    <property type="protein sequence ID" value="APE42599.1"/>
    <property type="molecule type" value="Genomic_DNA"/>
</dbReference>
<evidence type="ECO:0000313" key="2">
    <source>
        <dbReference type="EMBL" id="APE42599.1"/>
    </source>
</evidence>
<dbReference type="KEGG" id="suam:BOO69_03570"/>
<name>A0A1J0WE54_9RHOB</name>
<dbReference type="InterPro" id="IPR047124">
    <property type="entry name" value="HI_0220.2"/>
</dbReference>
<dbReference type="PANTHER" id="PTHR42160:SF1">
    <property type="entry name" value="URACIL-DNA GLYCOSYLASE SUPERFAMILY PROTEIN"/>
    <property type="match status" value="1"/>
</dbReference>
<evidence type="ECO:0000259" key="1">
    <source>
        <dbReference type="SMART" id="SM00986"/>
    </source>
</evidence>
<dbReference type="Proteomes" id="UP000181897">
    <property type="component" value="Chromosome"/>
</dbReference>
<dbReference type="STRING" id="1917485.BOO69_03570"/>
<dbReference type="CDD" id="cd10033">
    <property type="entry name" value="UDG_like"/>
    <property type="match status" value="1"/>
</dbReference>
<dbReference type="Pfam" id="PF03167">
    <property type="entry name" value="UDG"/>
    <property type="match status" value="1"/>
</dbReference>
<dbReference type="AlphaFoldDB" id="A0A1J0WE54"/>
<keyword evidence="3" id="KW-1185">Reference proteome</keyword>
<protein>
    <submittedName>
        <fullName evidence="2">Uracil-DNA glycosylase</fullName>
    </submittedName>
</protein>
<reference evidence="2 3" key="1">
    <citation type="submission" date="2016-11" db="EMBL/GenBank/DDBJ databases">
        <title>Complete genome sequence of Sulfitobacter sp. AM1-D1, a toxic bacteria associated with marine dinoflagellate Alexandrium minutum in East China Sea.</title>
        <authorList>
            <person name="Yang Q."/>
            <person name="Zhang X."/>
            <person name="Tian X."/>
        </authorList>
    </citation>
    <scope>NUCLEOTIDE SEQUENCE [LARGE SCALE GENOMIC DNA]</scope>
    <source>
        <strain evidence="2 3">AM1-D1</strain>
    </source>
</reference>
<dbReference type="SMART" id="SM00986">
    <property type="entry name" value="UDG"/>
    <property type="match status" value="1"/>
</dbReference>
<accession>A0A1J0WE54</accession>
<dbReference type="SUPFAM" id="SSF52141">
    <property type="entry name" value="Uracil-DNA glycosylase-like"/>
    <property type="match status" value="1"/>
</dbReference>
<gene>
    <name evidence="2" type="ORF">BOO69_03570</name>
</gene>
<proteinExistence type="predicted"/>
<dbReference type="Gene3D" id="3.40.470.10">
    <property type="entry name" value="Uracil-DNA glycosylase-like domain"/>
    <property type="match status" value="1"/>
</dbReference>
<dbReference type="InterPro" id="IPR036895">
    <property type="entry name" value="Uracil-DNA_glycosylase-like_sf"/>
</dbReference>
<sequence>MQALFLTLSKCGDRPVVYLKNNETGGWQGGEPVYLRVMSDMRDDLRACRICAERFAATATGHAPNPVVWFAPGARILIASQAPGLRVHKANTPFWDASGKRLRDWLGLDEAQFYDRGKVAIIPMAFCFPGYDAKGSDLPPPPVCARTWRARALDVVPQIRLTVLIGGHAMRYHLPGFRTVTQAVADWRNHPPGVFALPHPSWRNTGWLKKNPWFEVEVLPRLRAAVAEVLND</sequence>
<feature type="domain" description="Uracil-DNA glycosylase-like" evidence="1">
    <location>
        <begin position="67"/>
        <end position="223"/>
    </location>
</feature>
<evidence type="ECO:0000313" key="3">
    <source>
        <dbReference type="Proteomes" id="UP000181897"/>
    </source>
</evidence>
<organism evidence="2 3">
    <name type="scientific">Sulfitobacter alexandrii</name>
    <dbReference type="NCBI Taxonomy" id="1917485"/>
    <lineage>
        <taxon>Bacteria</taxon>
        <taxon>Pseudomonadati</taxon>
        <taxon>Pseudomonadota</taxon>
        <taxon>Alphaproteobacteria</taxon>
        <taxon>Rhodobacterales</taxon>
        <taxon>Roseobacteraceae</taxon>
        <taxon>Sulfitobacter</taxon>
    </lineage>
</organism>